<name>A0A4P2VD26_9ARCH</name>
<accession>A0A4P2VD26</accession>
<sequence>MPLRPGVWTRVDRGSFEEAIEARMREVEARAEAAACAAPGLELMLVPFSRELRILPRELEDSLFLLMPRGPIYGFEAVAAAPGGGTVPLGAMVIVGIYDERSGEGVLVEDNWIDAQLMEVEDLLRTAADQRQRDAM</sequence>
<dbReference type="RefSeq" id="WP_174448313.1">
    <property type="nucleotide sequence ID" value="NZ_AP018732.1"/>
</dbReference>
<dbReference type="EMBL" id="AP018732">
    <property type="protein sequence ID" value="BBE42037.1"/>
    <property type="molecule type" value="Genomic_DNA"/>
</dbReference>
<evidence type="ECO:0000313" key="2">
    <source>
        <dbReference type="Proteomes" id="UP000509448"/>
    </source>
</evidence>
<dbReference type="GeneID" id="55584463"/>
<evidence type="ECO:0000313" key="1">
    <source>
        <dbReference type="EMBL" id="BBE42037.1"/>
    </source>
</evidence>
<protein>
    <submittedName>
        <fullName evidence="1">Uncharacterized protein</fullName>
    </submittedName>
</protein>
<dbReference type="Proteomes" id="UP000509448">
    <property type="component" value="Chromosome"/>
</dbReference>
<dbReference type="KEGG" id="ccai:NAS2_0648"/>
<gene>
    <name evidence="1" type="ORF">NAS2_0648</name>
</gene>
<proteinExistence type="predicted"/>
<organism evidence="1 2">
    <name type="scientific">Conexivisphaera calida</name>
    <dbReference type="NCBI Taxonomy" id="1874277"/>
    <lineage>
        <taxon>Archaea</taxon>
        <taxon>Nitrososphaerota</taxon>
        <taxon>Conexivisphaeria</taxon>
        <taxon>Conexivisphaerales</taxon>
        <taxon>Conexivisphaeraceae</taxon>
        <taxon>Conexivisphaera</taxon>
    </lineage>
</organism>
<keyword evidence="2" id="KW-1185">Reference proteome</keyword>
<dbReference type="AlphaFoldDB" id="A0A4P2VD26"/>
<reference evidence="1 2" key="1">
    <citation type="journal article" date="2019" name="ISME J.">
        <title>Isolation and characterization of a thermophilic sulfur- and iron-reducing thaumarchaeote from a terrestrial acidic hot spring.</title>
        <authorList>
            <person name="Kato S."/>
            <person name="Itoh T."/>
            <person name="Yuki M."/>
            <person name="Nagamori M."/>
            <person name="Ohnishi M."/>
            <person name="Uematsu K."/>
            <person name="Suzuki K."/>
            <person name="Takashina T."/>
            <person name="Ohkuma M."/>
        </authorList>
    </citation>
    <scope>NUCLEOTIDE SEQUENCE [LARGE SCALE GENOMIC DNA]</scope>
    <source>
        <strain evidence="1 2">NAS-02</strain>
    </source>
</reference>